<dbReference type="PANTHER" id="PTHR24148">
    <property type="entry name" value="ANKYRIN REPEAT DOMAIN-CONTAINING PROTEIN 39 HOMOLOG-RELATED"/>
    <property type="match status" value="1"/>
</dbReference>
<dbReference type="PANTHER" id="PTHR24148:SF64">
    <property type="entry name" value="HETEROKARYON INCOMPATIBILITY DOMAIN-CONTAINING PROTEIN"/>
    <property type="match status" value="1"/>
</dbReference>
<sequence>MTCDEPTIFNAFEPKLRLLSDPHFLLLYVPNDKGTKMKLIRPATDTYHQSRIIDKIPDKEEKEPAEASILPHYALSHIWGISKANLHLWQEIGDYVDDEKGQPAAPISMRPEKRETLLKLLEHHPDSYWWIDVLCARTDTPLDIMGDIYAQCYKCYALVDCDAAVIPEIQRIGYKHEAVRFPSERILSSLPSEVDVWKAFINCKWWQRVWTWQEMALPKELVFIAETANDMTNDNMVEMSELFYFGVNFHNILSHVDGTEEGDEAIKSWNNGPFQWMYEVGASRSCYRPSAHHIEDIIANRKTFLLVNAFSKSSRQCMDPVDYVYGVLGVFEFHIPRNIEPNQVWQLFLSNLEKTIGWSWYRISRRARHFDLESARNMAHVYQGLVKDRRHSIHCILS</sequence>
<dbReference type="Pfam" id="PF06985">
    <property type="entry name" value="HET"/>
    <property type="match status" value="1"/>
</dbReference>
<comment type="caution">
    <text evidence="2">The sequence shown here is derived from an EMBL/GenBank/DDBJ whole genome shotgun (WGS) entry which is preliminary data.</text>
</comment>
<dbReference type="Proteomes" id="UP001234581">
    <property type="component" value="Unassembled WGS sequence"/>
</dbReference>
<dbReference type="RefSeq" id="XP_058337306.1">
    <property type="nucleotide sequence ID" value="XM_058491923.1"/>
</dbReference>
<evidence type="ECO:0000313" key="2">
    <source>
        <dbReference type="EMBL" id="KAJ8652392.1"/>
    </source>
</evidence>
<dbReference type="EMBL" id="JARTCD010000106">
    <property type="protein sequence ID" value="KAJ8652392.1"/>
    <property type="molecule type" value="Genomic_DNA"/>
</dbReference>
<organism evidence="2 3">
    <name type="scientific">Lichtheimia ornata</name>
    <dbReference type="NCBI Taxonomy" id="688661"/>
    <lineage>
        <taxon>Eukaryota</taxon>
        <taxon>Fungi</taxon>
        <taxon>Fungi incertae sedis</taxon>
        <taxon>Mucoromycota</taxon>
        <taxon>Mucoromycotina</taxon>
        <taxon>Mucoromycetes</taxon>
        <taxon>Mucorales</taxon>
        <taxon>Lichtheimiaceae</taxon>
        <taxon>Lichtheimia</taxon>
    </lineage>
</organism>
<keyword evidence="3" id="KW-1185">Reference proteome</keyword>
<dbReference type="InterPro" id="IPR010730">
    <property type="entry name" value="HET"/>
</dbReference>
<gene>
    <name evidence="2" type="ORF">O0I10_011972</name>
</gene>
<dbReference type="AlphaFoldDB" id="A0AAD7US07"/>
<dbReference type="InterPro" id="IPR052895">
    <property type="entry name" value="HetReg/Transcr_Mod"/>
</dbReference>
<evidence type="ECO:0000259" key="1">
    <source>
        <dbReference type="Pfam" id="PF06985"/>
    </source>
</evidence>
<reference evidence="2 3" key="1">
    <citation type="submission" date="2023-03" db="EMBL/GenBank/DDBJ databases">
        <title>Genome sequence of Lichtheimia ornata CBS 291.66.</title>
        <authorList>
            <person name="Mohabir J.T."/>
            <person name="Shea T.P."/>
            <person name="Kurbessoian T."/>
            <person name="Berby B."/>
            <person name="Fontaine J."/>
            <person name="Livny J."/>
            <person name="Gnirke A."/>
            <person name="Stajich J.E."/>
            <person name="Cuomo C.A."/>
        </authorList>
    </citation>
    <scope>NUCLEOTIDE SEQUENCE [LARGE SCALE GENOMIC DNA]</scope>
    <source>
        <strain evidence="2">CBS 291.66</strain>
    </source>
</reference>
<name>A0AAD7US07_9FUNG</name>
<dbReference type="GeneID" id="83219362"/>
<feature type="domain" description="Heterokaryon incompatibility" evidence="1">
    <location>
        <begin position="74"/>
        <end position="214"/>
    </location>
</feature>
<evidence type="ECO:0000313" key="3">
    <source>
        <dbReference type="Proteomes" id="UP001234581"/>
    </source>
</evidence>
<accession>A0AAD7US07</accession>
<proteinExistence type="predicted"/>
<protein>
    <recommendedName>
        <fullName evidence="1">Heterokaryon incompatibility domain-containing protein</fullName>
    </recommendedName>
</protein>